<name>A0A6G1IIL5_9PLEO</name>
<accession>A0A6G1IIL5</accession>
<proteinExistence type="predicted"/>
<sequence length="228" mass="24935">MHCSVPRKNDSQGCMQTAIDPAPRCTRMQAVSSTETQLNNSRAVCRRFSPMKTVILPPVPGGFSPRAPSQAAKCSHAAATLRRTSQVQVKAGILWPLFDSASKADAGGCPPMYLDHSPLCMMTSHLPQTESPSPVVVNHGRLIFALPFSTGVPVRRVGTEISSRNAIRPLLLGSHRKSICFIVGMMECTLSPFSVPTWLYPSPFHMWMLRWFICSTYVGACNMCASSH</sequence>
<dbReference type="AlphaFoldDB" id="A0A6G1IIL5"/>
<evidence type="ECO:0000313" key="1">
    <source>
        <dbReference type="EMBL" id="KAF2677791.1"/>
    </source>
</evidence>
<organism evidence="1 2">
    <name type="scientific">Lentithecium fluviatile CBS 122367</name>
    <dbReference type="NCBI Taxonomy" id="1168545"/>
    <lineage>
        <taxon>Eukaryota</taxon>
        <taxon>Fungi</taxon>
        <taxon>Dikarya</taxon>
        <taxon>Ascomycota</taxon>
        <taxon>Pezizomycotina</taxon>
        <taxon>Dothideomycetes</taxon>
        <taxon>Pleosporomycetidae</taxon>
        <taxon>Pleosporales</taxon>
        <taxon>Massarineae</taxon>
        <taxon>Lentitheciaceae</taxon>
        <taxon>Lentithecium</taxon>
    </lineage>
</organism>
<reference evidence="1" key="1">
    <citation type="journal article" date="2020" name="Stud. Mycol.">
        <title>101 Dothideomycetes genomes: a test case for predicting lifestyles and emergence of pathogens.</title>
        <authorList>
            <person name="Haridas S."/>
            <person name="Albert R."/>
            <person name="Binder M."/>
            <person name="Bloem J."/>
            <person name="Labutti K."/>
            <person name="Salamov A."/>
            <person name="Andreopoulos B."/>
            <person name="Baker S."/>
            <person name="Barry K."/>
            <person name="Bills G."/>
            <person name="Bluhm B."/>
            <person name="Cannon C."/>
            <person name="Castanera R."/>
            <person name="Culley D."/>
            <person name="Daum C."/>
            <person name="Ezra D."/>
            <person name="Gonzalez J."/>
            <person name="Henrissat B."/>
            <person name="Kuo A."/>
            <person name="Liang C."/>
            <person name="Lipzen A."/>
            <person name="Lutzoni F."/>
            <person name="Magnuson J."/>
            <person name="Mondo S."/>
            <person name="Nolan M."/>
            <person name="Ohm R."/>
            <person name="Pangilinan J."/>
            <person name="Park H.-J."/>
            <person name="Ramirez L."/>
            <person name="Alfaro M."/>
            <person name="Sun H."/>
            <person name="Tritt A."/>
            <person name="Yoshinaga Y."/>
            <person name="Zwiers L.-H."/>
            <person name="Turgeon B."/>
            <person name="Goodwin S."/>
            <person name="Spatafora J."/>
            <person name="Crous P."/>
            <person name="Grigoriev I."/>
        </authorList>
    </citation>
    <scope>NUCLEOTIDE SEQUENCE</scope>
    <source>
        <strain evidence="1">CBS 122367</strain>
    </source>
</reference>
<evidence type="ECO:0000313" key="2">
    <source>
        <dbReference type="Proteomes" id="UP000799291"/>
    </source>
</evidence>
<keyword evidence="2" id="KW-1185">Reference proteome</keyword>
<dbReference type="EMBL" id="MU005618">
    <property type="protein sequence ID" value="KAF2677791.1"/>
    <property type="molecule type" value="Genomic_DNA"/>
</dbReference>
<dbReference type="Proteomes" id="UP000799291">
    <property type="component" value="Unassembled WGS sequence"/>
</dbReference>
<protein>
    <submittedName>
        <fullName evidence="1">Uncharacterized protein</fullName>
    </submittedName>
</protein>
<gene>
    <name evidence="1" type="ORF">K458DRAFT_155991</name>
</gene>